<evidence type="ECO:0000313" key="1">
    <source>
        <dbReference type="EMBL" id="PSK12556.1"/>
    </source>
</evidence>
<proteinExistence type="predicted"/>
<sequence>MFSSRLYPLFVRAVSFQTCGRTSLQQCYHLCLKSFCMSVQSSLLTTTSRITFKVLTKAT</sequence>
<accession>A0ABX5FTD0</accession>
<gene>
    <name evidence="1" type="ORF">C7R92_07530</name>
</gene>
<comment type="caution">
    <text evidence="1">The sequence shown here is derived from an EMBL/GenBank/DDBJ whole genome shotgun (WGS) entry which is preliminary data.</text>
</comment>
<protein>
    <submittedName>
        <fullName evidence="1">Uncharacterized protein</fullName>
    </submittedName>
</protein>
<evidence type="ECO:0000313" key="2">
    <source>
        <dbReference type="Proteomes" id="UP000241645"/>
    </source>
</evidence>
<organism evidence="1 2">
    <name type="scientific">Brevibacillus porteri</name>
    <dbReference type="NCBI Taxonomy" id="2126350"/>
    <lineage>
        <taxon>Bacteria</taxon>
        <taxon>Bacillati</taxon>
        <taxon>Bacillota</taxon>
        <taxon>Bacilli</taxon>
        <taxon>Bacillales</taxon>
        <taxon>Paenibacillaceae</taxon>
        <taxon>Brevibacillus</taxon>
    </lineage>
</organism>
<reference evidence="1 2" key="1">
    <citation type="submission" date="2018-03" db="EMBL/GenBank/DDBJ databases">
        <title>Brevisbacillus phylogenomics.</title>
        <authorList>
            <person name="Dunlap C."/>
        </authorList>
    </citation>
    <scope>NUCLEOTIDE SEQUENCE [LARGE SCALE GENOMIC DNA]</scope>
    <source>
        <strain evidence="1 2">NRRL B-41110</strain>
    </source>
</reference>
<dbReference type="EMBL" id="PXZO01000010">
    <property type="protein sequence ID" value="PSK12556.1"/>
    <property type="molecule type" value="Genomic_DNA"/>
</dbReference>
<dbReference type="Proteomes" id="UP000241645">
    <property type="component" value="Unassembled WGS sequence"/>
</dbReference>
<keyword evidence="2" id="KW-1185">Reference proteome</keyword>
<name>A0ABX5FTD0_9BACL</name>